<feature type="domain" description="Tim44-like" evidence="9">
    <location>
        <begin position="57"/>
        <end position="216"/>
    </location>
</feature>
<keyword evidence="4" id="KW-0496">Mitochondrion</keyword>
<dbReference type="SMART" id="SM00978">
    <property type="entry name" value="Tim44"/>
    <property type="match status" value="1"/>
</dbReference>
<dbReference type="Proteomes" id="UP001445335">
    <property type="component" value="Unassembled WGS sequence"/>
</dbReference>
<comment type="caution">
    <text evidence="10">The sequence shown here is derived from an EMBL/GenBank/DDBJ whole genome shotgun (WGS) entry which is preliminary data.</text>
</comment>
<evidence type="ECO:0000259" key="9">
    <source>
        <dbReference type="SMART" id="SM00978"/>
    </source>
</evidence>
<dbReference type="PANTHER" id="PTHR28554:SF1">
    <property type="entry name" value="LARGE RIBOSOMAL SUBUNIT PROTEIN ML45"/>
    <property type="match status" value="1"/>
</dbReference>
<evidence type="ECO:0000256" key="8">
    <source>
        <dbReference type="ARBA" id="ARBA00043031"/>
    </source>
</evidence>
<comment type="similarity">
    <text evidence="6">Belongs to the mitochondrion-specific ribosomal protein mL45 family.</text>
</comment>
<evidence type="ECO:0000313" key="11">
    <source>
        <dbReference type="Proteomes" id="UP001445335"/>
    </source>
</evidence>
<dbReference type="GO" id="GO:0005739">
    <property type="term" value="C:mitochondrion"/>
    <property type="evidence" value="ECO:0007669"/>
    <property type="project" value="UniProtKB-SubCell"/>
</dbReference>
<dbReference type="GO" id="GO:1990904">
    <property type="term" value="C:ribonucleoprotein complex"/>
    <property type="evidence" value="ECO:0007669"/>
    <property type="project" value="UniProtKB-KW"/>
</dbReference>
<gene>
    <name evidence="10" type="ORF">WJX81_007908</name>
</gene>
<keyword evidence="2" id="KW-0809">Transit peptide</keyword>
<evidence type="ECO:0000256" key="4">
    <source>
        <dbReference type="ARBA" id="ARBA00023128"/>
    </source>
</evidence>
<keyword evidence="5" id="KW-0687">Ribonucleoprotein</keyword>
<sequence length="227" mass="24954">MVQHKKGPQASVVSPGVIAEPFKGEEPAVGWGRYLLRFVTPSGWRELKRDFMTAVKTGFAIAKFRNRQPGFGMAAFREDALALYTEVCSALAAGDHSVLRQAATPKHYINLKKQLAARQGGGWAHVAWGLAEQPSQNDVHLLQARLLMMDPKDEKYAYGQFTVRFWTSHTFAAYDARGKLVAGDPVRPLPVQDVWVLERALLPGPLGRWRAAAQISLPAAADAAALH</sequence>
<proteinExistence type="inferred from homology"/>
<name>A0AAW1QXX2_9CHLO</name>
<evidence type="ECO:0000256" key="5">
    <source>
        <dbReference type="ARBA" id="ARBA00023274"/>
    </source>
</evidence>
<dbReference type="InterPro" id="IPR051975">
    <property type="entry name" value="mtLSU_mL45"/>
</dbReference>
<dbReference type="SUPFAM" id="SSF54427">
    <property type="entry name" value="NTF2-like"/>
    <property type="match status" value="1"/>
</dbReference>
<dbReference type="GO" id="GO:0005840">
    <property type="term" value="C:ribosome"/>
    <property type="evidence" value="ECO:0007669"/>
    <property type="project" value="UniProtKB-KW"/>
</dbReference>
<keyword evidence="3" id="KW-0689">Ribosomal protein</keyword>
<dbReference type="InterPro" id="IPR007379">
    <property type="entry name" value="Tim44-like_dom"/>
</dbReference>
<dbReference type="PANTHER" id="PTHR28554">
    <property type="entry name" value="39S RIBOSOMAL PROTEIN L45, MITOCHONDRIAL"/>
    <property type="match status" value="1"/>
</dbReference>
<evidence type="ECO:0000256" key="2">
    <source>
        <dbReference type="ARBA" id="ARBA00022946"/>
    </source>
</evidence>
<dbReference type="AlphaFoldDB" id="A0AAW1QXX2"/>
<dbReference type="Gene3D" id="3.10.450.240">
    <property type="match status" value="1"/>
</dbReference>
<organism evidence="10 11">
    <name type="scientific">Elliptochloris bilobata</name>
    <dbReference type="NCBI Taxonomy" id="381761"/>
    <lineage>
        <taxon>Eukaryota</taxon>
        <taxon>Viridiplantae</taxon>
        <taxon>Chlorophyta</taxon>
        <taxon>core chlorophytes</taxon>
        <taxon>Trebouxiophyceae</taxon>
        <taxon>Trebouxiophyceae incertae sedis</taxon>
        <taxon>Elliptochloris clade</taxon>
        <taxon>Elliptochloris</taxon>
    </lineage>
</organism>
<accession>A0AAW1QXX2</accession>
<evidence type="ECO:0000256" key="6">
    <source>
        <dbReference type="ARBA" id="ARBA00038073"/>
    </source>
</evidence>
<evidence type="ECO:0000256" key="7">
    <source>
        <dbReference type="ARBA" id="ARBA00039448"/>
    </source>
</evidence>
<dbReference type="Pfam" id="PF04280">
    <property type="entry name" value="Tim44"/>
    <property type="match status" value="1"/>
</dbReference>
<evidence type="ECO:0000313" key="10">
    <source>
        <dbReference type="EMBL" id="KAK9826398.1"/>
    </source>
</evidence>
<protein>
    <recommendedName>
        <fullName evidence="7">Large ribosomal subunit protein mL45</fullName>
    </recommendedName>
    <alternativeName>
        <fullName evidence="8">39S ribosomal protein L45, mitochondrial</fullName>
    </alternativeName>
</protein>
<keyword evidence="11" id="KW-1185">Reference proteome</keyword>
<evidence type="ECO:0000256" key="3">
    <source>
        <dbReference type="ARBA" id="ARBA00022980"/>
    </source>
</evidence>
<dbReference type="EMBL" id="JALJOU010000066">
    <property type="protein sequence ID" value="KAK9826398.1"/>
    <property type="molecule type" value="Genomic_DNA"/>
</dbReference>
<comment type="subcellular location">
    <subcellularLocation>
        <location evidence="1">Mitochondrion</location>
    </subcellularLocation>
</comment>
<evidence type="ECO:0000256" key="1">
    <source>
        <dbReference type="ARBA" id="ARBA00004173"/>
    </source>
</evidence>
<dbReference type="InterPro" id="IPR032710">
    <property type="entry name" value="NTF2-like_dom_sf"/>
</dbReference>
<reference evidence="10 11" key="1">
    <citation type="journal article" date="2024" name="Nat. Commun.">
        <title>Phylogenomics reveals the evolutionary origins of lichenization in chlorophyte algae.</title>
        <authorList>
            <person name="Puginier C."/>
            <person name="Libourel C."/>
            <person name="Otte J."/>
            <person name="Skaloud P."/>
            <person name="Haon M."/>
            <person name="Grisel S."/>
            <person name="Petersen M."/>
            <person name="Berrin J.G."/>
            <person name="Delaux P.M."/>
            <person name="Dal Grande F."/>
            <person name="Keller J."/>
        </authorList>
    </citation>
    <scope>NUCLEOTIDE SEQUENCE [LARGE SCALE GENOMIC DNA]</scope>
    <source>
        <strain evidence="10 11">SAG 245.80</strain>
    </source>
</reference>